<evidence type="ECO:0000259" key="1">
    <source>
        <dbReference type="PROSITE" id="PS50883"/>
    </source>
</evidence>
<comment type="caution">
    <text evidence="2">The sequence shown here is derived from an EMBL/GenBank/DDBJ whole genome shotgun (WGS) entry which is preliminary data.</text>
</comment>
<accession>A0A1E5L7Q8</accession>
<dbReference type="Pfam" id="PF00563">
    <property type="entry name" value="EAL"/>
    <property type="match status" value="1"/>
</dbReference>
<name>A0A1E5L7Q8_9FIRM</name>
<protein>
    <recommendedName>
        <fullName evidence="1">EAL domain-containing protein</fullName>
    </recommendedName>
</protein>
<dbReference type="PROSITE" id="PS50883">
    <property type="entry name" value="EAL"/>
    <property type="match status" value="1"/>
</dbReference>
<dbReference type="Gene3D" id="3.20.20.450">
    <property type="entry name" value="EAL domain"/>
    <property type="match status" value="1"/>
</dbReference>
<dbReference type="PANTHER" id="PTHR33121:SF76">
    <property type="entry name" value="SIGNALING PROTEIN"/>
    <property type="match status" value="1"/>
</dbReference>
<dbReference type="AlphaFoldDB" id="A0A1E5L7Q8"/>
<dbReference type="EMBL" id="MJAT01000009">
    <property type="protein sequence ID" value="OEH86019.1"/>
    <property type="molecule type" value="Genomic_DNA"/>
</dbReference>
<organism evidence="2 3">
    <name type="scientific">Desulfuribacillus stibiiarsenatis</name>
    <dbReference type="NCBI Taxonomy" id="1390249"/>
    <lineage>
        <taxon>Bacteria</taxon>
        <taxon>Bacillati</taxon>
        <taxon>Bacillota</taxon>
        <taxon>Desulfuribacillia</taxon>
        <taxon>Desulfuribacillales</taxon>
        <taxon>Desulfuribacillaceae</taxon>
        <taxon>Desulfuribacillus</taxon>
    </lineage>
</organism>
<dbReference type="InterPro" id="IPR035919">
    <property type="entry name" value="EAL_sf"/>
</dbReference>
<dbReference type="GO" id="GO:0071111">
    <property type="term" value="F:cyclic-guanylate-specific phosphodiesterase activity"/>
    <property type="evidence" value="ECO:0007669"/>
    <property type="project" value="InterPro"/>
</dbReference>
<proteinExistence type="predicted"/>
<dbReference type="CDD" id="cd01948">
    <property type="entry name" value="EAL"/>
    <property type="match status" value="1"/>
</dbReference>
<evidence type="ECO:0000313" key="2">
    <source>
        <dbReference type="EMBL" id="OEH86019.1"/>
    </source>
</evidence>
<dbReference type="RefSeq" id="WP_069701620.1">
    <property type="nucleotide sequence ID" value="NZ_MJAT01000009.1"/>
</dbReference>
<keyword evidence="3" id="KW-1185">Reference proteome</keyword>
<reference evidence="2 3" key="1">
    <citation type="submission" date="2016-09" db="EMBL/GenBank/DDBJ databases">
        <title>Desulfuribacillus arsenicus sp. nov., an obligately anaerobic, dissimilatory arsenic- and antimonate-reducing bacterium isolated from anoxic sediments.</title>
        <authorList>
            <person name="Abin C.A."/>
            <person name="Hollibaugh J.T."/>
        </authorList>
    </citation>
    <scope>NUCLEOTIDE SEQUENCE [LARGE SCALE GENOMIC DNA]</scope>
    <source>
        <strain evidence="2 3">MLFW-2</strain>
    </source>
</reference>
<feature type="domain" description="EAL" evidence="1">
    <location>
        <begin position="1"/>
        <end position="226"/>
    </location>
</feature>
<dbReference type="PANTHER" id="PTHR33121">
    <property type="entry name" value="CYCLIC DI-GMP PHOSPHODIESTERASE PDEF"/>
    <property type="match status" value="1"/>
</dbReference>
<sequence length="226" mass="26114">MKVYTEYQPIIELKTNKIMGYEALLRGSELPPEELFQLYAQQERLVDLDITAMKLAIDNFVYSEGYKLFLNCHPETFVSEKLLHLIQDQHSYVIENIVLEITERAILNPKLARDNAKKFKKMGMVLAIDDFGQGQSYFHNIEILEPNIIKLDKSLIANICNNEKSKYMIIGLQEMANKIEAKLIAEGIETREVANVVKSCGIECGQGWFFGRPERFIHRERKEAIL</sequence>
<evidence type="ECO:0000313" key="3">
    <source>
        <dbReference type="Proteomes" id="UP000095255"/>
    </source>
</evidence>
<dbReference type="Proteomes" id="UP000095255">
    <property type="component" value="Unassembled WGS sequence"/>
</dbReference>
<dbReference type="STRING" id="1390249.BHU72_14800"/>
<dbReference type="InterPro" id="IPR050706">
    <property type="entry name" value="Cyclic-di-GMP_PDE-like"/>
</dbReference>
<dbReference type="SMART" id="SM00052">
    <property type="entry name" value="EAL"/>
    <property type="match status" value="1"/>
</dbReference>
<dbReference type="InterPro" id="IPR001633">
    <property type="entry name" value="EAL_dom"/>
</dbReference>
<dbReference type="SUPFAM" id="SSF141868">
    <property type="entry name" value="EAL domain-like"/>
    <property type="match status" value="1"/>
</dbReference>
<gene>
    <name evidence="2" type="ORF">BHU72_14800</name>
</gene>